<evidence type="ECO:0000313" key="1">
    <source>
        <dbReference type="EMBL" id="CAL1687394.1"/>
    </source>
</evidence>
<sequence length="132" mass="15226">MRNNAPVLTSQTLLTFVDIDLRPQSWNWPDYAIAPNSNIATNTVYTSNEILFLTHSKINLSSSSTRRRVKMLQSLDQRYSCEYIALHDVFCTARLQDHITREVLLKVSALRLPHFITEITIMTARVYAERSP</sequence>
<protein>
    <submittedName>
        <fullName evidence="1">Uncharacterized protein</fullName>
    </submittedName>
</protein>
<reference evidence="1" key="1">
    <citation type="submission" date="2024-04" db="EMBL/GenBank/DDBJ databases">
        <authorList>
            <consortium name="Molecular Ecology Group"/>
        </authorList>
    </citation>
    <scope>NUCLEOTIDE SEQUENCE</scope>
</reference>
<dbReference type="AlphaFoldDB" id="A0AAV2P723"/>
<keyword evidence="2" id="KW-1185">Reference proteome</keyword>
<organism evidence="1 2">
    <name type="scientific">Lasius platythorax</name>
    <dbReference type="NCBI Taxonomy" id="488582"/>
    <lineage>
        <taxon>Eukaryota</taxon>
        <taxon>Metazoa</taxon>
        <taxon>Ecdysozoa</taxon>
        <taxon>Arthropoda</taxon>
        <taxon>Hexapoda</taxon>
        <taxon>Insecta</taxon>
        <taxon>Pterygota</taxon>
        <taxon>Neoptera</taxon>
        <taxon>Endopterygota</taxon>
        <taxon>Hymenoptera</taxon>
        <taxon>Apocrita</taxon>
        <taxon>Aculeata</taxon>
        <taxon>Formicoidea</taxon>
        <taxon>Formicidae</taxon>
        <taxon>Formicinae</taxon>
        <taxon>Lasius</taxon>
        <taxon>Lasius</taxon>
    </lineage>
</organism>
<evidence type="ECO:0000313" key="2">
    <source>
        <dbReference type="Proteomes" id="UP001497644"/>
    </source>
</evidence>
<name>A0AAV2P723_9HYME</name>
<dbReference type="Proteomes" id="UP001497644">
    <property type="component" value="Chromosome 7"/>
</dbReference>
<proteinExistence type="predicted"/>
<gene>
    <name evidence="1" type="ORF">LPLAT_LOCUS12609</name>
</gene>
<dbReference type="EMBL" id="OZ034830">
    <property type="protein sequence ID" value="CAL1687394.1"/>
    <property type="molecule type" value="Genomic_DNA"/>
</dbReference>
<accession>A0AAV2P723</accession>